<accession>A0A941E0D7</accession>
<gene>
    <name evidence="2" type="ORF">KDM90_08875</name>
</gene>
<evidence type="ECO:0000313" key="3">
    <source>
        <dbReference type="Proteomes" id="UP000678545"/>
    </source>
</evidence>
<dbReference type="PANTHER" id="PTHR22753:SF14">
    <property type="entry name" value="MONOACYLGLYCEROL_DIACYLGLYCEROL O-ACYLTRANSFERASE"/>
    <property type="match status" value="1"/>
</dbReference>
<proteinExistence type="predicted"/>
<dbReference type="RefSeq" id="WP_212675243.1">
    <property type="nucleotide sequence ID" value="NZ_JAGSPJ010000003.1"/>
</dbReference>
<dbReference type="PANTHER" id="PTHR22753">
    <property type="entry name" value="TRANSMEMBRANE PROTEIN 68"/>
    <property type="match status" value="1"/>
</dbReference>
<dbReference type="GO" id="GO:0016787">
    <property type="term" value="F:hydrolase activity"/>
    <property type="evidence" value="ECO:0007669"/>
    <property type="project" value="UniProtKB-KW"/>
</dbReference>
<dbReference type="Pfam" id="PF12697">
    <property type="entry name" value="Abhydrolase_6"/>
    <property type="match status" value="1"/>
</dbReference>
<dbReference type="GO" id="GO:0016020">
    <property type="term" value="C:membrane"/>
    <property type="evidence" value="ECO:0007669"/>
    <property type="project" value="TreeGrafter"/>
</dbReference>
<keyword evidence="2" id="KW-0378">Hydrolase</keyword>
<protein>
    <submittedName>
        <fullName evidence="2">Alpha/beta hydrolase</fullName>
    </submittedName>
</protein>
<dbReference type="SUPFAM" id="SSF53474">
    <property type="entry name" value="alpha/beta-Hydrolases"/>
    <property type="match status" value="1"/>
</dbReference>
<reference evidence="2" key="1">
    <citation type="submission" date="2021-04" db="EMBL/GenBank/DDBJ databases">
        <title>novel species isolated from subtropical streams in China.</title>
        <authorList>
            <person name="Lu H."/>
        </authorList>
    </citation>
    <scope>NUCLEOTIDE SEQUENCE</scope>
    <source>
        <strain evidence="2">FT137W</strain>
    </source>
</reference>
<dbReference type="EMBL" id="JAGSPJ010000003">
    <property type="protein sequence ID" value="MBR7800110.1"/>
    <property type="molecule type" value="Genomic_DNA"/>
</dbReference>
<evidence type="ECO:0000259" key="1">
    <source>
        <dbReference type="Pfam" id="PF12697"/>
    </source>
</evidence>
<dbReference type="AlphaFoldDB" id="A0A941E0D7"/>
<name>A0A941E0D7_9BURK</name>
<evidence type="ECO:0000313" key="2">
    <source>
        <dbReference type="EMBL" id="MBR7800110.1"/>
    </source>
</evidence>
<dbReference type="Proteomes" id="UP000678545">
    <property type="component" value="Unassembled WGS sequence"/>
</dbReference>
<feature type="domain" description="AB hydrolase-1" evidence="1">
    <location>
        <begin position="4"/>
        <end position="219"/>
    </location>
</feature>
<organism evidence="2 3">
    <name type="scientific">Undibacterium fentianense</name>
    <dbReference type="NCBI Taxonomy" id="2828728"/>
    <lineage>
        <taxon>Bacteria</taxon>
        <taxon>Pseudomonadati</taxon>
        <taxon>Pseudomonadota</taxon>
        <taxon>Betaproteobacteria</taxon>
        <taxon>Burkholderiales</taxon>
        <taxon>Oxalobacteraceae</taxon>
        <taxon>Undibacterium</taxon>
    </lineage>
</organism>
<comment type="caution">
    <text evidence="2">The sequence shown here is derived from an EMBL/GenBank/DDBJ whole genome shotgun (WGS) entry which is preliminary data.</text>
</comment>
<dbReference type="InterPro" id="IPR029058">
    <property type="entry name" value="AB_hydrolase_fold"/>
</dbReference>
<dbReference type="InterPro" id="IPR000073">
    <property type="entry name" value="AB_hydrolase_1"/>
</dbReference>
<dbReference type="Gene3D" id="3.40.50.1820">
    <property type="entry name" value="alpha/beta hydrolase"/>
    <property type="match status" value="1"/>
</dbReference>
<sequence length="232" mass="24879">MPTLVLLPGMDGTGDLFAPFLEALGDQFKTQVVRYPTDQELGYDELLALTRRFLPIDEPYIVLGESFSGHIAISLAAEAPPLLRGLILCCTFVRNPRPALEPLKSLLPFVPLHWSPSAALGWALLGSFGSIALRAAIAGAVRRVAPKVLRARLRSVASVDVSAMLATVKVPCLYLRASRDRMVPASASVHIQDVLPLVSVVQINAPHCLLQAEPAQAARVVSSFVSEVQGAL</sequence>
<keyword evidence="3" id="KW-1185">Reference proteome</keyword>